<comment type="function">
    <text evidence="1 9">Catalyzes the decarboxylation of orotidine 5'-monophosphate (OMP) to uridine 5'-monophosphate (UMP).</text>
</comment>
<proteinExistence type="inferred from homology"/>
<dbReference type="EMBL" id="FNGW01000011">
    <property type="protein sequence ID" value="SDM40781.1"/>
    <property type="molecule type" value="Genomic_DNA"/>
</dbReference>
<dbReference type="STRING" id="1121325.SAMN04515677_11136"/>
<feature type="binding site" evidence="9 11">
    <location>
        <position position="216"/>
    </location>
    <ligand>
        <name>substrate</name>
    </ligand>
</feature>
<dbReference type="InterPro" id="IPR047596">
    <property type="entry name" value="OMPdecase_bac"/>
</dbReference>
<evidence type="ECO:0000256" key="3">
    <source>
        <dbReference type="ARBA" id="ARBA00011738"/>
    </source>
</evidence>
<evidence type="ECO:0000256" key="9">
    <source>
        <dbReference type="HAMAP-Rule" id="MF_01200"/>
    </source>
</evidence>
<comment type="catalytic activity">
    <reaction evidence="7 9 12">
        <text>orotidine 5'-phosphate + H(+) = UMP + CO2</text>
        <dbReference type="Rhea" id="RHEA:11596"/>
        <dbReference type="ChEBI" id="CHEBI:15378"/>
        <dbReference type="ChEBI" id="CHEBI:16526"/>
        <dbReference type="ChEBI" id="CHEBI:57538"/>
        <dbReference type="ChEBI" id="CHEBI:57865"/>
        <dbReference type="EC" id="4.1.1.23"/>
    </reaction>
</comment>
<feature type="binding site" evidence="9">
    <location>
        <begin position="62"/>
        <end position="71"/>
    </location>
    <ligand>
        <name>substrate</name>
    </ligand>
</feature>
<dbReference type="HAMAP" id="MF_01200_B">
    <property type="entry name" value="OMPdecase_type1_B"/>
    <property type="match status" value="1"/>
</dbReference>
<protein>
    <recommendedName>
        <fullName evidence="9">Orotidine 5'-phosphate decarboxylase</fullName>
        <ecNumber evidence="9">4.1.1.23</ecNumber>
    </recommendedName>
    <alternativeName>
        <fullName evidence="9">OMP decarboxylase</fullName>
        <shortName evidence="9">OMPDCase</shortName>
        <shortName evidence="9">OMPdecase</shortName>
    </alternativeName>
</protein>
<dbReference type="GO" id="GO:0044205">
    <property type="term" value="P:'de novo' UMP biosynthetic process"/>
    <property type="evidence" value="ECO:0007669"/>
    <property type="project" value="UniProtKB-UniRule"/>
</dbReference>
<dbReference type="GO" id="GO:0005829">
    <property type="term" value="C:cytosol"/>
    <property type="evidence" value="ECO:0007669"/>
    <property type="project" value="TreeGrafter"/>
</dbReference>
<feature type="binding site" evidence="9 11">
    <location>
        <position position="35"/>
    </location>
    <ligand>
        <name>substrate</name>
    </ligand>
</feature>
<evidence type="ECO:0000256" key="1">
    <source>
        <dbReference type="ARBA" id="ARBA00002356"/>
    </source>
</evidence>
<reference evidence="14 15" key="1">
    <citation type="submission" date="2016-10" db="EMBL/GenBank/DDBJ databases">
        <authorList>
            <person name="de Groot N.N."/>
        </authorList>
    </citation>
    <scope>NUCLEOTIDE SEQUENCE [LARGE SCALE GENOMIC DNA]</scope>
    <source>
        <strain evidence="14 15">DSM 797</strain>
    </source>
</reference>
<feature type="binding site" evidence="9 11">
    <location>
        <position position="125"/>
    </location>
    <ligand>
        <name>substrate</name>
    </ligand>
</feature>
<dbReference type="Gene3D" id="3.20.20.70">
    <property type="entry name" value="Aldolase class I"/>
    <property type="match status" value="1"/>
</dbReference>
<dbReference type="PANTHER" id="PTHR32119:SF2">
    <property type="entry name" value="OROTIDINE 5'-PHOSPHATE DECARBOXYLASE"/>
    <property type="match status" value="1"/>
</dbReference>
<evidence type="ECO:0000256" key="5">
    <source>
        <dbReference type="ARBA" id="ARBA00022975"/>
    </source>
</evidence>
<feature type="active site" description="For OMPdecase activity" evidence="10">
    <location>
        <position position="62"/>
    </location>
</feature>
<dbReference type="PANTHER" id="PTHR32119">
    <property type="entry name" value="OROTIDINE 5'-PHOSPHATE DECARBOXYLASE"/>
    <property type="match status" value="1"/>
</dbReference>
<dbReference type="EC" id="4.1.1.23" evidence="9"/>
<keyword evidence="4 9" id="KW-0210">Decarboxylase</keyword>
<dbReference type="NCBIfam" id="NF001273">
    <property type="entry name" value="PRK00230.1"/>
    <property type="match status" value="1"/>
</dbReference>
<name>A0A1G9SZA6_9FIRM</name>
<dbReference type="AlphaFoldDB" id="A0A1G9SZA6"/>
<evidence type="ECO:0000259" key="13">
    <source>
        <dbReference type="SMART" id="SM00934"/>
    </source>
</evidence>
<dbReference type="InterPro" id="IPR001754">
    <property type="entry name" value="OMPdeCOase_dom"/>
</dbReference>
<evidence type="ECO:0000256" key="4">
    <source>
        <dbReference type="ARBA" id="ARBA00022793"/>
    </source>
</evidence>
<dbReference type="NCBIfam" id="TIGR01740">
    <property type="entry name" value="pyrF"/>
    <property type="match status" value="1"/>
</dbReference>
<dbReference type="Pfam" id="PF00215">
    <property type="entry name" value="OMPdecase"/>
    <property type="match status" value="1"/>
</dbReference>
<comment type="subunit">
    <text evidence="3 9">Homodimer.</text>
</comment>
<dbReference type="SMART" id="SM00934">
    <property type="entry name" value="OMPdecase"/>
    <property type="match status" value="1"/>
</dbReference>
<feature type="binding site" evidence="9 11">
    <location>
        <position position="195"/>
    </location>
    <ligand>
        <name>substrate</name>
    </ligand>
</feature>
<comment type="pathway">
    <text evidence="2 9 12">Pyrimidine metabolism; UMP biosynthesis via de novo pathway; UMP from orotate: step 2/2.</text>
</comment>
<dbReference type="InterPro" id="IPR014732">
    <property type="entry name" value="OMPdecase"/>
</dbReference>
<dbReference type="CDD" id="cd04725">
    <property type="entry name" value="OMP_decarboxylase_like"/>
    <property type="match status" value="1"/>
</dbReference>
<evidence type="ECO:0000313" key="14">
    <source>
        <dbReference type="EMBL" id="SDM40781.1"/>
    </source>
</evidence>
<dbReference type="InterPro" id="IPR011060">
    <property type="entry name" value="RibuloseP-bd_barrel"/>
</dbReference>
<accession>A0A1G9SZA6</accession>
<keyword evidence="5 9" id="KW-0665">Pyrimidine biosynthesis</keyword>
<sequence>MINGKEKLIVAIDTAEFDKAKELIDTLEDSVDIFKVGLEQYVATRGKTVDYLKEKGKKIFLDLKFHDIPNTMESAVRAAVRDNVWLMTIHVSDMEGMRRCAIAAKEEAEKLNIEKPIIVGVTVLTSLSDKDLQDIGCNMNTEELAIKRAKLAKEAGIDGIVCSAQEVHKIVEACGTDFVTVCPGIRPASSEAGDQKRVVTPKDAINRGAHYLVVGRPITKAENPSKSAKSITEEIENA</sequence>
<comment type="similarity">
    <text evidence="8 9">Belongs to the OMP decarboxylase family. Type 1 subfamily.</text>
</comment>
<feature type="binding site" evidence="9 11">
    <location>
        <position position="186"/>
    </location>
    <ligand>
        <name>substrate</name>
    </ligand>
</feature>
<dbReference type="PROSITE" id="PS00156">
    <property type="entry name" value="OMPDECASE"/>
    <property type="match status" value="1"/>
</dbReference>
<evidence type="ECO:0000256" key="2">
    <source>
        <dbReference type="ARBA" id="ARBA00004861"/>
    </source>
</evidence>
<feature type="binding site" evidence="9 11">
    <location>
        <position position="13"/>
    </location>
    <ligand>
        <name>substrate</name>
    </ligand>
</feature>
<feature type="domain" description="Orotidine 5'-phosphate decarboxylase" evidence="13">
    <location>
        <begin position="7"/>
        <end position="231"/>
    </location>
</feature>
<organism evidence="14 15">
    <name type="scientific">Romboutsia lituseburensis DSM 797</name>
    <dbReference type="NCBI Taxonomy" id="1121325"/>
    <lineage>
        <taxon>Bacteria</taxon>
        <taxon>Bacillati</taxon>
        <taxon>Bacillota</taxon>
        <taxon>Clostridia</taxon>
        <taxon>Peptostreptococcales</taxon>
        <taxon>Peptostreptococcaceae</taxon>
        <taxon>Romboutsia</taxon>
    </lineage>
</organism>
<evidence type="ECO:0000256" key="8">
    <source>
        <dbReference type="ARBA" id="ARBA00061012"/>
    </source>
</evidence>
<dbReference type="InterPro" id="IPR013785">
    <property type="entry name" value="Aldolase_TIM"/>
</dbReference>
<dbReference type="SUPFAM" id="SSF51366">
    <property type="entry name" value="Ribulose-phoshate binding barrel"/>
    <property type="match status" value="1"/>
</dbReference>
<gene>
    <name evidence="9" type="primary">pyrF</name>
    <name evidence="14" type="ORF">SAMN04515677_11136</name>
</gene>
<dbReference type="RefSeq" id="WP_092727445.1">
    <property type="nucleotide sequence ID" value="NZ_FNGW01000011.1"/>
</dbReference>
<evidence type="ECO:0000256" key="10">
    <source>
        <dbReference type="PIRSR" id="PIRSR614732-1"/>
    </source>
</evidence>
<evidence type="ECO:0000256" key="11">
    <source>
        <dbReference type="PIRSR" id="PIRSR614732-2"/>
    </source>
</evidence>
<evidence type="ECO:0000256" key="7">
    <source>
        <dbReference type="ARBA" id="ARBA00049157"/>
    </source>
</evidence>
<evidence type="ECO:0000256" key="6">
    <source>
        <dbReference type="ARBA" id="ARBA00023239"/>
    </source>
</evidence>
<dbReference type="InterPro" id="IPR018089">
    <property type="entry name" value="OMPdecase_AS"/>
</dbReference>
<evidence type="ECO:0000256" key="12">
    <source>
        <dbReference type="RuleBase" id="RU000512"/>
    </source>
</evidence>
<keyword evidence="6 9" id="KW-0456">Lyase</keyword>
<feature type="active site" description="For OMPdecase activity" evidence="10">
    <location>
        <position position="64"/>
    </location>
</feature>
<feature type="active site" description="For OMPdecase activity" evidence="10">
    <location>
        <position position="67"/>
    </location>
</feature>
<keyword evidence="15" id="KW-1185">Reference proteome</keyword>
<feature type="binding site" evidence="9 11">
    <location>
        <position position="215"/>
    </location>
    <ligand>
        <name>substrate</name>
    </ligand>
</feature>
<dbReference type="GO" id="GO:0004590">
    <property type="term" value="F:orotidine-5'-phosphate decarboxylase activity"/>
    <property type="evidence" value="ECO:0007669"/>
    <property type="project" value="UniProtKB-UniRule"/>
</dbReference>
<dbReference type="UniPathway" id="UPA00070">
    <property type="reaction ID" value="UER00120"/>
</dbReference>
<evidence type="ECO:0000313" key="15">
    <source>
        <dbReference type="Proteomes" id="UP000199068"/>
    </source>
</evidence>
<dbReference type="GO" id="GO:0006207">
    <property type="term" value="P:'de novo' pyrimidine nucleobase biosynthetic process"/>
    <property type="evidence" value="ECO:0007669"/>
    <property type="project" value="InterPro"/>
</dbReference>
<dbReference type="FunFam" id="3.20.20.70:FF:000015">
    <property type="entry name" value="Orotidine 5'-phosphate decarboxylase"/>
    <property type="match status" value="1"/>
</dbReference>
<dbReference type="Proteomes" id="UP000199068">
    <property type="component" value="Unassembled WGS sequence"/>
</dbReference>
<feature type="active site" description="Proton donor" evidence="9">
    <location>
        <position position="64"/>
    </location>
</feature>